<sequence length="686" mass="70629">MSDRVRHNHDSSYSVPDGMVDVGAAARVVSDAREIAEMNSGGGATQEVINMEEGGGGGDLVLPPNQYVVLTQQRVQLAQSHHLRKANYSKLIHILNLRRWALKTKMCLHYPLGNCKFGLNCNFAHSEVELRPKADLRKCEMCIHALQGFMCPRSAACAFAHNVAEMEEARRLFTCCSPKTVARERRATGQVRLGQEQRGDPAAPPPANPSASASSAAAPGRPPGAYPSTSPADRGALPDPYVHGFTPGAASAEQPGLGGYAARDAGRGAFPGEEGGHQRLGVDPRSPMVSGNPPPLHRVPGLQSGPVGAAAGAPRAYPLTLPPAQHPGPSPCGGGAVGSAASGPSHFSQGQTGFPLIPATAPSLSGSGPRPDAPIAAAFPGGERRGAPPPQWGAGGGLSPHVPFPSYPSQGPPLFPPHTAPSMFSPSAHGGAAAGFPPLFQPQPQQQPPPMPSASAHGWGGRGWSIHEGGVGGSGSRLPAHGSGSRLPSHPHPPLQHPHHTAFPPAAPPRPFSASAAAAAVEPAPSVSGSYPLTTWVAPQSNNNNSNSHSQGTPFPQSAATRGDPQHGTAAVAALHLSAPGERGGDPRGSRDPLPLPQPFSPSPVRAGLSPSPAAVGALVHRRTIEPQPQHQHEHQQEHSQNKGWAPPATVSRVPLGGGIRRVGGVVAAAAAEEPPPPCASRLMRK</sequence>
<feature type="compositionally biased region" description="Low complexity" evidence="5">
    <location>
        <begin position="424"/>
        <end position="438"/>
    </location>
</feature>
<dbReference type="InterPro" id="IPR036855">
    <property type="entry name" value="Znf_CCCH_sf"/>
</dbReference>
<proteinExistence type="predicted"/>
<gene>
    <name evidence="7" type="ORF">Cvel_4073</name>
</gene>
<dbReference type="AlphaFoldDB" id="A0A0G4G2G8"/>
<keyword evidence="1 4" id="KW-0479">Metal-binding</keyword>
<dbReference type="SUPFAM" id="SSF90229">
    <property type="entry name" value="CCCH zinc finger"/>
    <property type="match status" value="2"/>
</dbReference>
<name>A0A0G4G2G8_9ALVE</name>
<feature type="zinc finger region" description="C3H1-type" evidence="4">
    <location>
        <begin position="101"/>
        <end position="128"/>
    </location>
</feature>
<evidence type="ECO:0000313" key="7">
    <source>
        <dbReference type="EMBL" id="CEM22043.1"/>
    </source>
</evidence>
<feature type="compositionally biased region" description="Polar residues" evidence="5">
    <location>
        <begin position="549"/>
        <end position="560"/>
    </location>
</feature>
<feature type="compositionally biased region" description="Low complexity" evidence="5">
    <location>
        <begin position="209"/>
        <end position="219"/>
    </location>
</feature>
<evidence type="ECO:0000256" key="1">
    <source>
        <dbReference type="ARBA" id="ARBA00022723"/>
    </source>
</evidence>
<evidence type="ECO:0000256" key="3">
    <source>
        <dbReference type="ARBA" id="ARBA00022833"/>
    </source>
</evidence>
<feature type="compositionally biased region" description="Basic and acidic residues" evidence="5">
    <location>
        <begin position="631"/>
        <end position="641"/>
    </location>
</feature>
<dbReference type="InterPro" id="IPR000571">
    <property type="entry name" value="Znf_CCCH"/>
</dbReference>
<feature type="compositionally biased region" description="Low complexity" evidence="5">
    <location>
        <begin position="305"/>
        <end position="318"/>
    </location>
</feature>
<dbReference type="SMART" id="SM00356">
    <property type="entry name" value="ZnF_C3H1"/>
    <property type="match status" value="2"/>
</dbReference>
<evidence type="ECO:0000259" key="6">
    <source>
        <dbReference type="PROSITE" id="PS50103"/>
    </source>
</evidence>
<dbReference type="VEuPathDB" id="CryptoDB:Cvel_4073"/>
<keyword evidence="2 4" id="KW-0863">Zinc-finger</keyword>
<evidence type="ECO:0000256" key="2">
    <source>
        <dbReference type="ARBA" id="ARBA00022771"/>
    </source>
</evidence>
<feature type="domain" description="C3H1-type" evidence="6">
    <location>
        <begin position="101"/>
        <end position="128"/>
    </location>
</feature>
<feature type="compositionally biased region" description="Gly residues" evidence="5">
    <location>
        <begin position="458"/>
        <end position="475"/>
    </location>
</feature>
<organism evidence="7">
    <name type="scientific">Chromera velia CCMP2878</name>
    <dbReference type="NCBI Taxonomy" id="1169474"/>
    <lineage>
        <taxon>Eukaryota</taxon>
        <taxon>Sar</taxon>
        <taxon>Alveolata</taxon>
        <taxon>Colpodellida</taxon>
        <taxon>Chromeraceae</taxon>
        <taxon>Chromera</taxon>
    </lineage>
</organism>
<feature type="compositionally biased region" description="Pro residues" evidence="5">
    <location>
        <begin position="402"/>
        <end position="419"/>
    </location>
</feature>
<keyword evidence="3 4" id="KW-0862">Zinc</keyword>
<feature type="region of interest" description="Disordered" evidence="5">
    <location>
        <begin position="538"/>
        <end position="657"/>
    </location>
</feature>
<evidence type="ECO:0000256" key="5">
    <source>
        <dbReference type="SAM" id="MobiDB-lite"/>
    </source>
</evidence>
<feature type="domain" description="C3H1-type" evidence="6">
    <location>
        <begin position="136"/>
        <end position="164"/>
    </location>
</feature>
<dbReference type="GO" id="GO:0008270">
    <property type="term" value="F:zinc ion binding"/>
    <property type="evidence" value="ECO:0007669"/>
    <property type="project" value="UniProtKB-KW"/>
</dbReference>
<feature type="compositionally biased region" description="Pro residues" evidence="5">
    <location>
        <begin position="439"/>
        <end position="452"/>
    </location>
</feature>
<protein>
    <recommendedName>
        <fullName evidence="6">C3H1-type domain-containing protein</fullName>
    </recommendedName>
</protein>
<dbReference type="PROSITE" id="PS50103">
    <property type="entry name" value="ZF_C3H1"/>
    <property type="match status" value="2"/>
</dbReference>
<reference evidence="7" key="1">
    <citation type="submission" date="2014-11" db="EMBL/GenBank/DDBJ databases">
        <authorList>
            <person name="Otto D Thomas"/>
            <person name="Naeem Raeece"/>
        </authorList>
    </citation>
    <scope>NUCLEOTIDE SEQUENCE</scope>
</reference>
<dbReference type="Gene3D" id="3.30.1370.210">
    <property type="match status" value="1"/>
</dbReference>
<dbReference type="EMBL" id="CDMZ01000816">
    <property type="protein sequence ID" value="CEM22043.1"/>
    <property type="molecule type" value="Genomic_DNA"/>
</dbReference>
<evidence type="ECO:0000256" key="4">
    <source>
        <dbReference type="PROSITE-ProRule" id="PRU00723"/>
    </source>
</evidence>
<feature type="region of interest" description="Disordered" evidence="5">
    <location>
        <begin position="186"/>
        <end position="517"/>
    </location>
</feature>
<accession>A0A0G4G2G8</accession>
<feature type="compositionally biased region" description="Pro residues" evidence="5">
    <location>
        <begin position="320"/>
        <end position="330"/>
    </location>
</feature>
<feature type="zinc finger region" description="C3H1-type" evidence="4">
    <location>
        <begin position="136"/>
        <end position="164"/>
    </location>
</feature>